<protein>
    <submittedName>
        <fullName evidence="2">Uncharacterized protein</fullName>
    </submittedName>
</protein>
<dbReference type="Proteomes" id="UP000050469">
    <property type="component" value="Unassembled WGS sequence"/>
</dbReference>
<dbReference type="EMBL" id="RBSP01000742">
    <property type="protein sequence ID" value="RMS43530.1"/>
    <property type="molecule type" value="Genomic_DNA"/>
</dbReference>
<organism evidence="2 4">
    <name type="scientific">Pseudomonas amygdali pv. photiniae</name>
    <dbReference type="NCBI Taxonomy" id="251724"/>
    <lineage>
        <taxon>Bacteria</taxon>
        <taxon>Pseudomonadati</taxon>
        <taxon>Pseudomonadota</taxon>
        <taxon>Gammaproteobacteria</taxon>
        <taxon>Pseudomonadales</taxon>
        <taxon>Pseudomonadaceae</taxon>
        <taxon>Pseudomonas</taxon>
        <taxon>Pseudomonas amygdali</taxon>
    </lineage>
</organism>
<reference evidence="2 4" key="1">
    <citation type="submission" date="2015-09" db="EMBL/GenBank/DDBJ databases">
        <title>Genome announcement of multiple Pseudomonas syringae strains.</title>
        <authorList>
            <person name="Thakur S."/>
            <person name="Wang P.W."/>
            <person name="Gong Y."/>
            <person name="Weir B.S."/>
            <person name="Guttman D.S."/>
        </authorList>
    </citation>
    <scope>NUCLEOTIDE SEQUENCE [LARGE SCALE GENOMIC DNA]</scope>
    <source>
        <strain evidence="2 4">ICMP7840</strain>
    </source>
</reference>
<dbReference type="Proteomes" id="UP000270873">
    <property type="component" value="Unassembled WGS sequence"/>
</dbReference>
<sequence>MLDQVANRGKELVEPACQLRSFILAAHGEVLGQVAFAASNAFQAARHAVDRTHDDAGKAGTDNRKDHRQYRSDNADQPGQAGGRGHHFVLFDQTDEVPAQLLGRVHVGHVAFAVECYLDQTAAGFGQLGETVAQFTQFLEVMLGLFGIDQHGAVLFHQHQVAAFAELDLLDDVGQLLERYVDIDHATRVAQFIGDRPNGADQHRVIVGPVIGIAAHGFASIGHCGLVPRANTWVVVAHFRVFRRHDVAAVDQPVRDVGVGRVSLGDIGEQLGRLPVILGLRGRRCAHVVAEIIARPGNQRVRRDVIDVLRNAVEKQLHGIVDLANLACAAVHEITGRLVAQVHDHDGGDD</sequence>
<evidence type="ECO:0000313" key="5">
    <source>
        <dbReference type="Proteomes" id="UP000270873"/>
    </source>
</evidence>
<evidence type="ECO:0000313" key="3">
    <source>
        <dbReference type="EMBL" id="RMS43530.1"/>
    </source>
</evidence>
<feature type="region of interest" description="Disordered" evidence="1">
    <location>
        <begin position="49"/>
        <end position="81"/>
    </location>
</feature>
<gene>
    <name evidence="2" type="ORF">ALO53_05536</name>
    <name evidence="3" type="ORF">ALP66_05718</name>
</gene>
<proteinExistence type="predicted"/>
<evidence type="ECO:0000313" key="2">
    <source>
        <dbReference type="EMBL" id="KPX73788.1"/>
    </source>
</evidence>
<evidence type="ECO:0000313" key="4">
    <source>
        <dbReference type="Proteomes" id="UP000050469"/>
    </source>
</evidence>
<dbReference type="EMBL" id="LJQO01000218">
    <property type="protein sequence ID" value="KPX73788.1"/>
    <property type="molecule type" value="Genomic_DNA"/>
</dbReference>
<accession>A0A0P9YAX4</accession>
<reference evidence="3 5" key="2">
    <citation type="submission" date="2018-08" db="EMBL/GenBank/DDBJ databases">
        <title>Recombination of ecologically and evolutionarily significant loci maintains genetic cohesion in the Pseudomonas syringae species complex.</title>
        <authorList>
            <person name="Dillon M."/>
            <person name="Thakur S."/>
            <person name="Almeida R.N.D."/>
            <person name="Weir B.S."/>
            <person name="Guttman D.S."/>
        </authorList>
    </citation>
    <scope>NUCLEOTIDE SEQUENCE [LARGE SCALE GENOMIC DNA]</scope>
    <source>
        <strain evidence="3 5">ICMP 7847</strain>
    </source>
</reference>
<dbReference type="AlphaFoldDB" id="A0A0P9YAX4"/>
<evidence type="ECO:0000256" key="1">
    <source>
        <dbReference type="SAM" id="MobiDB-lite"/>
    </source>
</evidence>
<feature type="compositionally biased region" description="Basic and acidic residues" evidence="1">
    <location>
        <begin position="49"/>
        <end position="74"/>
    </location>
</feature>
<comment type="caution">
    <text evidence="2">The sequence shown here is derived from an EMBL/GenBank/DDBJ whole genome shotgun (WGS) entry which is preliminary data.</text>
</comment>
<name>A0A0P9YAX4_PSEA0</name>